<keyword evidence="1" id="KW-0732">Signal</keyword>
<feature type="signal peptide" evidence="1">
    <location>
        <begin position="1"/>
        <end position="20"/>
    </location>
</feature>
<dbReference type="SUPFAM" id="SSF50998">
    <property type="entry name" value="Quinoprotein alcohol dehydrogenase-like"/>
    <property type="match status" value="1"/>
</dbReference>
<dbReference type="AlphaFoldDB" id="A0A087M1F4"/>
<keyword evidence="3" id="KW-1185">Reference proteome</keyword>
<evidence type="ECO:0000313" key="3">
    <source>
        <dbReference type="Proteomes" id="UP000028981"/>
    </source>
</evidence>
<name>A0A087M1F4_9HYPH</name>
<protein>
    <submittedName>
        <fullName evidence="2">Uncharacterized protein</fullName>
    </submittedName>
</protein>
<proteinExistence type="predicted"/>
<reference evidence="2 3" key="1">
    <citation type="submission" date="2014-08" db="EMBL/GenBank/DDBJ databases">
        <authorList>
            <person name="Hassan Y.I."/>
            <person name="Lepp D."/>
            <person name="Zhou T."/>
        </authorList>
    </citation>
    <scope>NUCLEOTIDE SEQUENCE [LARGE SCALE GENOMIC DNA]</scope>
    <source>
        <strain evidence="2 3">IFO13584</strain>
    </source>
</reference>
<dbReference type="RefSeq" id="WP_035083585.1">
    <property type="nucleotide sequence ID" value="NZ_JQGC01000011.1"/>
</dbReference>
<gene>
    <name evidence="2" type="ORF">JP75_13280</name>
</gene>
<organism evidence="2 3">
    <name type="scientific">Devosia riboflavina</name>
    <dbReference type="NCBI Taxonomy" id="46914"/>
    <lineage>
        <taxon>Bacteria</taxon>
        <taxon>Pseudomonadati</taxon>
        <taxon>Pseudomonadota</taxon>
        <taxon>Alphaproteobacteria</taxon>
        <taxon>Hyphomicrobiales</taxon>
        <taxon>Devosiaceae</taxon>
        <taxon>Devosia</taxon>
    </lineage>
</organism>
<dbReference type="OrthoDB" id="9810636at2"/>
<dbReference type="Gene3D" id="2.130.10.10">
    <property type="entry name" value="YVTN repeat-like/Quinoprotein amine dehydrogenase"/>
    <property type="match status" value="1"/>
</dbReference>
<dbReference type="InterPro" id="IPR015943">
    <property type="entry name" value="WD40/YVTN_repeat-like_dom_sf"/>
</dbReference>
<dbReference type="NCBIfam" id="NF038015">
    <property type="entry name" value="AztD"/>
    <property type="match status" value="1"/>
</dbReference>
<accession>A0A087M1F4</accession>
<evidence type="ECO:0000313" key="2">
    <source>
        <dbReference type="EMBL" id="KFL30707.1"/>
    </source>
</evidence>
<dbReference type="Proteomes" id="UP000028981">
    <property type="component" value="Unassembled WGS sequence"/>
</dbReference>
<evidence type="ECO:0000256" key="1">
    <source>
        <dbReference type="SAM" id="SignalP"/>
    </source>
</evidence>
<dbReference type="InterPro" id="IPR011047">
    <property type="entry name" value="Quinoprotein_ADH-like_sf"/>
</dbReference>
<dbReference type="EMBL" id="JQGC01000011">
    <property type="protein sequence ID" value="KFL30707.1"/>
    <property type="molecule type" value="Genomic_DNA"/>
</dbReference>
<comment type="caution">
    <text evidence="2">The sequence shown here is derived from an EMBL/GenBank/DDBJ whole genome shotgun (WGS) entry which is preliminary data.</text>
</comment>
<sequence>MRHIFTSLLLATALTAPILADDVIAWRLFVADHAEGKVTAVDAISGDTLGAFALKSPASLVAGESGEAVFAVQGAAGQVSAIRSGIAIDDHGDHGDIEVSEPALVEAVISGEKPAHFVEHDGKVALFFDGSGKVDLFSPHEWADDGKITESQLDSGTPHHGLAVPWGDFTLVSTANAEDEKKPRIGLNVVDASGKLVGETHACPDLHGEAASGNLLIVGCGDGVLIVSGSGEPQVTKLDYSGLPEGKTTTLIGGQGMQYFLGNYGADKVVIIDPAEAAPYRLVDLPTRRVHFVTDSVRPKFAYIFTEDGFLRQLDVVSGELTQSVKVTEPYSMDGEFSLPRPRIAVVGDKVAVTDPLKSVVHLVDVADFALAGEIAVEGAPYNIVAVGGSGIQH</sequence>
<feature type="chain" id="PRO_5001825789" evidence="1">
    <location>
        <begin position="21"/>
        <end position="394"/>
    </location>
</feature>
<dbReference type="STRING" id="46914.JP75_13280"/>
<dbReference type="InterPro" id="IPR047697">
    <property type="entry name" value="AztD-like"/>
</dbReference>